<accession>A0A9J5WW86</accession>
<organism evidence="1 2">
    <name type="scientific">Solanum commersonii</name>
    <name type="common">Commerson's wild potato</name>
    <name type="synonym">Commerson's nightshade</name>
    <dbReference type="NCBI Taxonomy" id="4109"/>
    <lineage>
        <taxon>Eukaryota</taxon>
        <taxon>Viridiplantae</taxon>
        <taxon>Streptophyta</taxon>
        <taxon>Embryophyta</taxon>
        <taxon>Tracheophyta</taxon>
        <taxon>Spermatophyta</taxon>
        <taxon>Magnoliopsida</taxon>
        <taxon>eudicotyledons</taxon>
        <taxon>Gunneridae</taxon>
        <taxon>Pentapetalae</taxon>
        <taxon>asterids</taxon>
        <taxon>lamiids</taxon>
        <taxon>Solanales</taxon>
        <taxon>Solanaceae</taxon>
        <taxon>Solanoideae</taxon>
        <taxon>Solaneae</taxon>
        <taxon>Solanum</taxon>
    </lineage>
</organism>
<reference evidence="1 2" key="1">
    <citation type="submission" date="2020-09" db="EMBL/GenBank/DDBJ databases">
        <title>De no assembly of potato wild relative species, Solanum commersonii.</title>
        <authorList>
            <person name="Cho K."/>
        </authorList>
    </citation>
    <scope>NUCLEOTIDE SEQUENCE [LARGE SCALE GENOMIC DNA]</scope>
    <source>
        <strain evidence="1">LZ3.2</strain>
        <tissue evidence="1">Leaf</tissue>
    </source>
</reference>
<protein>
    <submittedName>
        <fullName evidence="1">Uncharacterized protein</fullName>
    </submittedName>
</protein>
<dbReference type="Proteomes" id="UP000824120">
    <property type="component" value="Chromosome 10"/>
</dbReference>
<gene>
    <name evidence="1" type="ORF">H5410_049867</name>
</gene>
<dbReference type="AlphaFoldDB" id="A0A9J5WW86"/>
<name>A0A9J5WW86_SOLCO</name>
<dbReference type="EMBL" id="JACXVP010000010">
    <property type="protein sequence ID" value="KAG5579240.1"/>
    <property type="molecule type" value="Genomic_DNA"/>
</dbReference>
<evidence type="ECO:0000313" key="1">
    <source>
        <dbReference type="EMBL" id="KAG5579240.1"/>
    </source>
</evidence>
<evidence type="ECO:0000313" key="2">
    <source>
        <dbReference type="Proteomes" id="UP000824120"/>
    </source>
</evidence>
<proteinExistence type="predicted"/>
<comment type="caution">
    <text evidence="1">The sequence shown here is derived from an EMBL/GenBank/DDBJ whole genome shotgun (WGS) entry which is preliminary data.</text>
</comment>
<keyword evidence="2" id="KW-1185">Reference proteome</keyword>
<sequence length="117" mass="13562">MTPSVYHLQLHLDGQQLVSFKSTDNISKIAKAMDLNLLYREFPNILYGQQIKCGHVKRGHVIGRRSHMPSKPKEKDTILDFFNECKRPKSYEDPLNQNGVQYNSFREAAVKKRTITL</sequence>